<evidence type="ECO:0000256" key="7">
    <source>
        <dbReference type="ARBA" id="ARBA00022840"/>
    </source>
</evidence>
<sequence>MENVRVRFAPSPTGPLHIGGARSALFNWLFARRYNGTMIVRVEDTDLDRSTLEYEELILDSLRWLGIDWDEGITVGGDNGPYRQRERLDIYQPYVDKLLESGQAYHCYCSEEELEAERQELSAKGELPRYLGKCRDLSIKDKEEKCALGVKPVVRFRVPEGQQIVVDDMVRGRVSFDSDGIGDYIIVKSDGIPTYNFAVVLDDALMKVSHILRGEEHLSNTPRQILLYEALAFELPRFAHISLILGEDRSKMSKRHGATSVVQYRNQGYLPEALVNFLALLGWSPEGEEEIFSIEELTRLFSLERVSKSPAVFNFAKLKWMNSHYIKEESVERIFPLCLPHLQQAGLAAENPTAEDLDWLKQVVGAVKDKLEYAAQITEHAAAFFGEEPELDQEDEDAKAVLALETSPAVIAAFRQKALELQEWDGETVKAILKGIGKEQGVKGKALFMTVRVAVSGRSQGPDLNALLTLLGPQQVARRLEYTLKQL</sequence>
<feature type="binding site" evidence="11">
    <location>
        <position position="109"/>
    </location>
    <ligand>
        <name>Zn(2+)</name>
        <dbReference type="ChEBI" id="CHEBI:29105"/>
    </ligand>
</feature>
<keyword evidence="11" id="KW-0479">Metal-binding</keyword>
<dbReference type="RefSeq" id="WP_008517613.1">
    <property type="nucleotide sequence ID" value="NZ_ACJM01000012.1"/>
</dbReference>
<evidence type="ECO:0000256" key="5">
    <source>
        <dbReference type="ARBA" id="ARBA00022598"/>
    </source>
</evidence>
<dbReference type="Gene3D" id="1.10.10.350">
    <property type="match status" value="1"/>
</dbReference>
<keyword evidence="9 11" id="KW-0030">Aminoacyl-tRNA synthetase</keyword>
<dbReference type="GO" id="GO:0006424">
    <property type="term" value="P:glutamyl-tRNA aminoacylation"/>
    <property type="evidence" value="ECO:0007669"/>
    <property type="project" value="UniProtKB-UniRule"/>
</dbReference>
<comment type="cofactor">
    <cofactor evidence="11">
        <name>Zn(2+)</name>
        <dbReference type="ChEBI" id="CHEBI:29105"/>
    </cofactor>
    <text evidence="11">Binds 1 zinc ion per subunit.</text>
</comment>
<dbReference type="SUPFAM" id="SSF52374">
    <property type="entry name" value="Nucleotidylyl transferase"/>
    <property type="match status" value="1"/>
</dbReference>
<dbReference type="Gene3D" id="3.40.50.620">
    <property type="entry name" value="HUPs"/>
    <property type="match status" value="1"/>
</dbReference>
<evidence type="ECO:0000259" key="12">
    <source>
        <dbReference type="Pfam" id="PF00749"/>
    </source>
</evidence>
<dbReference type="InterPro" id="IPR020058">
    <property type="entry name" value="Glu/Gln-tRNA-synth_Ib_cat-dom"/>
</dbReference>
<evidence type="ECO:0000256" key="8">
    <source>
        <dbReference type="ARBA" id="ARBA00022917"/>
    </source>
</evidence>
<dbReference type="GO" id="GO:0005524">
    <property type="term" value="F:ATP binding"/>
    <property type="evidence" value="ECO:0007669"/>
    <property type="project" value="UniProtKB-UniRule"/>
</dbReference>
<dbReference type="InterPro" id="IPR049940">
    <property type="entry name" value="GluQ/Sye"/>
</dbReference>
<dbReference type="eggNOG" id="COG0008">
    <property type="taxonomic scope" value="Bacteria"/>
</dbReference>
<dbReference type="PANTHER" id="PTHR43311:SF2">
    <property type="entry name" value="GLUTAMATE--TRNA LIGASE, MITOCHONDRIAL-RELATED"/>
    <property type="match status" value="1"/>
</dbReference>
<dbReference type="FunFam" id="3.40.50.620:FF:000007">
    <property type="entry name" value="Glutamate--tRNA ligase"/>
    <property type="match status" value="1"/>
</dbReference>
<dbReference type="InterPro" id="IPR001412">
    <property type="entry name" value="aa-tRNA-synth_I_CS"/>
</dbReference>
<dbReference type="PROSITE" id="PS00178">
    <property type="entry name" value="AA_TRNA_LIGASE_I"/>
    <property type="match status" value="1"/>
</dbReference>
<comment type="caution">
    <text evidence="14">The sequence shown here is derived from an EMBL/GenBank/DDBJ whole genome shotgun (WGS) entry which is preliminary data.</text>
</comment>
<feature type="binding site" evidence="11">
    <location>
        <position position="107"/>
    </location>
    <ligand>
        <name>Zn(2+)</name>
        <dbReference type="ChEBI" id="CHEBI:29105"/>
    </ligand>
</feature>
<dbReference type="Proteomes" id="UP000006443">
    <property type="component" value="Unassembled WGS sequence"/>
</dbReference>
<dbReference type="PANTHER" id="PTHR43311">
    <property type="entry name" value="GLUTAMATE--TRNA LIGASE"/>
    <property type="match status" value="1"/>
</dbReference>
<feature type="short sequence motif" description="'KMSKS' region" evidence="11">
    <location>
        <begin position="251"/>
        <end position="255"/>
    </location>
</feature>
<evidence type="ECO:0000259" key="13">
    <source>
        <dbReference type="Pfam" id="PF19269"/>
    </source>
</evidence>
<dbReference type="InterPro" id="IPR008925">
    <property type="entry name" value="aa_tRNA-synth_I_cd-bd_sf"/>
</dbReference>
<dbReference type="STRING" id="555088.DealDRAFT_2334"/>
<feature type="short sequence motif" description="'HIGH' region" evidence="11">
    <location>
        <begin position="10"/>
        <end position="20"/>
    </location>
</feature>
<dbReference type="EMBL" id="ACJM01000012">
    <property type="protein sequence ID" value="EEG76886.1"/>
    <property type="molecule type" value="Genomic_DNA"/>
</dbReference>
<feature type="binding site" evidence="11">
    <location>
        <position position="136"/>
    </location>
    <ligand>
        <name>Zn(2+)</name>
        <dbReference type="ChEBI" id="CHEBI:29105"/>
    </ligand>
</feature>
<evidence type="ECO:0000256" key="3">
    <source>
        <dbReference type="ARBA" id="ARBA00011245"/>
    </source>
</evidence>
<evidence type="ECO:0000313" key="14">
    <source>
        <dbReference type="EMBL" id="EEG76886.1"/>
    </source>
</evidence>
<proteinExistence type="inferred from homology"/>
<comment type="subcellular location">
    <subcellularLocation>
        <location evidence="1 11">Cytoplasm</location>
    </subcellularLocation>
</comment>
<accession>C0GIM5</accession>
<keyword evidence="5 11" id="KW-0436">Ligase</keyword>
<keyword evidence="4 11" id="KW-0963">Cytoplasm</keyword>
<organism evidence="14 15">
    <name type="scientific">Dethiobacter alkaliphilus AHT 1</name>
    <dbReference type="NCBI Taxonomy" id="555088"/>
    <lineage>
        <taxon>Bacteria</taxon>
        <taxon>Bacillati</taxon>
        <taxon>Bacillota</taxon>
        <taxon>Dethiobacteria</taxon>
        <taxon>Dethiobacterales</taxon>
        <taxon>Dethiobacteraceae</taxon>
        <taxon>Dethiobacter</taxon>
    </lineage>
</organism>
<gene>
    <name evidence="11" type="primary">gltX</name>
    <name evidence="14" type="ORF">DealDRAFT_2334</name>
</gene>
<dbReference type="GO" id="GO:0004818">
    <property type="term" value="F:glutamate-tRNA ligase activity"/>
    <property type="evidence" value="ECO:0007669"/>
    <property type="project" value="UniProtKB-UniRule"/>
</dbReference>
<dbReference type="Pfam" id="PF19269">
    <property type="entry name" value="Anticodon_2"/>
    <property type="match status" value="1"/>
</dbReference>
<evidence type="ECO:0000256" key="10">
    <source>
        <dbReference type="ARBA" id="ARBA00048351"/>
    </source>
</evidence>
<keyword evidence="11" id="KW-0862">Zinc</keyword>
<evidence type="ECO:0000256" key="6">
    <source>
        <dbReference type="ARBA" id="ARBA00022741"/>
    </source>
</evidence>
<evidence type="ECO:0000256" key="4">
    <source>
        <dbReference type="ARBA" id="ARBA00022490"/>
    </source>
</evidence>
<feature type="binding site" evidence="11">
    <location>
        <position position="134"/>
    </location>
    <ligand>
        <name>Zn(2+)</name>
        <dbReference type="ChEBI" id="CHEBI:29105"/>
    </ligand>
</feature>
<dbReference type="GO" id="GO:0008270">
    <property type="term" value="F:zinc ion binding"/>
    <property type="evidence" value="ECO:0007669"/>
    <property type="project" value="UniProtKB-UniRule"/>
</dbReference>
<feature type="binding site" evidence="11">
    <location>
        <position position="254"/>
    </location>
    <ligand>
        <name>ATP</name>
        <dbReference type="ChEBI" id="CHEBI:30616"/>
    </ligand>
</feature>
<dbReference type="InterPro" id="IPR020751">
    <property type="entry name" value="aa-tRNA-synth_I_codon-bd_sub2"/>
</dbReference>
<protein>
    <recommendedName>
        <fullName evidence="11">Glutamate--tRNA ligase</fullName>
        <ecNumber evidence="11">6.1.1.17</ecNumber>
    </recommendedName>
    <alternativeName>
        <fullName evidence="11">Glutamyl-tRNA synthetase</fullName>
        <shortName evidence="11">GluRS</shortName>
    </alternativeName>
</protein>
<dbReference type="EC" id="6.1.1.17" evidence="11"/>
<reference evidence="14 15" key="1">
    <citation type="submission" date="2009-02" db="EMBL/GenBank/DDBJ databases">
        <title>Sequencing of the draft genome and assembly of Dethiobacter alkaliphilus AHT 1.</title>
        <authorList>
            <consortium name="US DOE Joint Genome Institute (JGI-PGF)"/>
            <person name="Lucas S."/>
            <person name="Copeland A."/>
            <person name="Lapidus A."/>
            <person name="Glavina del Rio T."/>
            <person name="Dalin E."/>
            <person name="Tice H."/>
            <person name="Bruce D."/>
            <person name="Goodwin L."/>
            <person name="Pitluck S."/>
            <person name="Larimer F."/>
            <person name="Land M.L."/>
            <person name="Hauser L."/>
            <person name="Muyzer G."/>
        </authorList>
    </citation>
    <scope>NUCLEOTIDE SEQUENCE [LARGE SCALE GENOMIC DNA]</scope>
    <source>
        <strain evidence="14 15">AHT 1</strain>
    </source>
</reference>
<comment type="subunit">
    <text evidence="3 11">Monomer.</text>
</comment>
<keyword evidence="6 11" id="KW-0547">Nucleotide-binding</keyword>
<dbReference type="GO" id="GO:0000049">
    <property type="term" value="F:tRNA binding"/>
    <property type="evidence" value="ECO:0007669"/>
    <property type="project" value="InterPro"/>
</dbReference>
<dbReference type="Pfam" id="PF00749">
    <property type="entry name" value="tRNA-synt_1c"/>
    <property type="match status" value="1"/>
</dbReference>
<dbReference type="CDD" id="cd00808">
    <property type="entry name" value="GluRS_core"/>
    <property type="match status" value="1"/>
</dbReference>
<dbReference type="InterPro" id="IPR033910">
    <property type="entry name" value="GluRS_core"/>
</dbReference>
<comment type="similarity">
    <text evidence="2 11">Belongs to the class-I aminoacyl-tRNA synthetase family. Glutamate--tRNA ligase type 1 subfamily.</text>
</comment>
<dbReference type="SUPFAM" id="SSF48163">
    <property type="entry name" value="An anticodon-binding domain of class I aminoacyl-tRNA synthetases"/>
    <property type="match status" value="1"/>
</dbReference>
<dbReference type="InterPro" id="IPR000924">
    <property type="entry name" value="Glu/Gln-tRNA-synth"/>
</dbReference>
<evidence type="ECO:0000256" key="2">
    <source>
        <dbReference type="ARBA" id="ARBA00007894"/>
    </source>
</evidence>
<dbReference type="PRINTS" id="PR00987">
    <property type="entry name" value="TRNASYNTHGLU"/>
</dbReference>
<dbReference type="GO" id="GO:0005829">
    <property type="term" value="C:cytosol"/>
    <property type="evidence" value="ECO:0007669"/>
    <property type="project" value="TreeGrafter"/>
</dbReference>
<dbReference type="InterPro" id="IPR045462">
    <property type="entry name" value="aa-tRNA-synth_I_cd-bd"/>
</dbReference>
<feature type="domain" description="Aminoacyl-tRNA synthetase class I anticodon-binding" evidence="13">
    <location>
        <begin position="339"/>
        <end position="483"/>
    </location>
</feature>
<feature type="domain" description="Glutamyl/glutaminyl-tRNA synthetase class Ib catalytic" evidence="12">
    <location>
        <begin position="3"/>
        <end position="320"/>
    </location>
</feature>
<dbReference type="AlphaFoldDB" id="C0GIM5"/>
<dbReference type="InterPro" id="IPR004527">
    <property type="entry name" value="Glu-tRNA-ligase_bac/mito"/>
</dbReference>
<dbReference type="InterPro" id="IPR014729">
    <property type="entry name" value="Rossmann-like_a/b/a_fold"/>
</dbReference>
<name>C0GIM5_DETAL</name>
<comment type="catalytic activity">
    <reaction evidence="10 11">
        <text>tRNA(Glu) + L-glutamate + ATP = L-glutamyl-tRNA(Glu) + AMP + diphosphate</text>
        <dbReference type="Rhea" id="RHEA:23540"/>
        <dbReference type="Rhea" id="RHEA-COMP:9663"/>
        <dbReference type="Rhea" id="RHEA-COMP:9680"/>
        <dbReference type="ChEBI" id="CHEBI:29985"/>
        <dbReference type="ChEBI" id="CHEBI:30616"/>
        <dbReference type="ChEBI" id="CHEBI:33019"/>
        <dbReference type="ChEBI" id="CHEBI:78442"/>
        <dbReference type="ChEBI" id="CHEBI:78520"/>
        <dbReference type="ChEBI" id="CHEBI:456215"/>
        <dbReference type="EC" id="6.1.1.17"/>
    </reaction>
</comment>
<keyword evidence="7 11" id="KW-0067">ATP-binding</keyword>
<evidence type="ECO:0000256" key="1">
    <source>
        <dbReference type="ARBA" id="ARBA00004496"/>
    </source>
</evidence>
<dbReference type="NCBIfam" id="TIGR00464">
    <property type="entry name" value="gltX_bact"/>
    <property type="match status" value="1"/>
</dbReference>
<keyword evidence="8 11" id="KW-0648">Protein biosynthesis</keyword>
<comment type="function">
    <text evidence="11">Catalyzes the attachment of glutamate to tRNA(Glu) in a two-step reaction: glutamate is first activated by ATP to form Glu-AMP and then transferred to the acceptor end of tRNA(Glu).</text>
</comment>
<evidence type="ECO:0000313" key="15">
    <source>
        <dbReference type="Proteomes" id="UP000006443"/>
    </source>
</evidence>
<keyword evidence="15" id="KW-1185">Reference proteome</keyword>
<dbReference type="HAMAP" id="MF_00022">
    <property type="entry name" value="Glu_tRNA_synth_type1"/>
    <property type="match status" value="1"/>
</dbReference>
<evidence type="ECO:0000256" key="9">
    <source>
        <dbReference type="ARBA" id="ARBA00023146"/>
    </source>
</evidence>
<evidence type="ECO:0000256" key="11">
    <source>
        <dbReference type="HAMAP-Rule" id="MF_00022"/>
    </source>
</evidence>